<comment type="caution">
    <text evidence="2">The sequence shown here is derived from an EMBL/GenBank/DDBJ whole genome shotgun (WGS) entry which is preliminary data.</text>
</comment>
<sequence>MNMKPDFASCGAEFLSNSASIYIKYVYNGTVRGLLNSAGTSLITVEGCKQLCGTGVDYYAWTDAANTITTWLLPILGLLVQAPYESNQAKQTMLSLCRWSGSPVASLSYILWNIKVTGKCALMVDMATRYDEYPPEGSDFSMIRDSLYILCIMNQYTPKQSLPPIEAERLLRLALFSNMLPLNGSEDGQDITKRRTELAQNFREGRKKGVIPVFISFLWFVFALALSIQLAYSNIGGNQTAHNLALGLLVGWLPILILASTVDRNLVSADAIRERLNNLVEDVRQALMDPGLVAMYMRDTRSTEEDFAWTKCLSDESLFGGDFFEIFAGQGRTHWHYGVAHPLLAGIESKFMANYGRDWLRHPHAARLAIVVGSRNINGLKMFDPRMAWQVTSSFLIVCGSVGGAFILSYFTPTVGLGCRSGGYLIYMIIDGGLLVIEILVWWLTHETTHTKDDLLLRVGTRLARHFSRGDDPEKGVMAREKVQRFLSWSTTTTFRDLIRNFVLRPGEIFNTAWLTYIIFAQTFGAYQTCDCMASVWAKGGGFIDFETYDFYIAHGVFVYWGSANALSMFVMSAGLAYIVHEYCTQSHFSTEHYARAMKGLRHTRWFKKHTGIFRLAPDFIIKWGKLAWFKVNGGKSRRGRRSLVWTADTQLYRLSNLGFR</sequence>
<feature type="transmembrane region" description="Helical" evidence="1">
    <location>
        <begin position="210"/>
        <end position="232"/>
    </location>
</feature>
<feature type="transmembrane region" description="Helical" evidence="1">
    <location>
        <begin position="424"/>
        <end position="444"/>
    </location>
</feature>
<keyword evidence="3" id="KW-1185">Reference proteome</keyword>
<dbReference type="EMBL" id="JBEFKJ010000001">
    <property type="protein sequence ID" value="KAL2048276.1"/>
    <property type="molecule type" value="Genomic_DNA"/>
</dbReference>
<dbReference type="Proteomes" id="UP001590950">
    <property type="component" value="Unassembled WGS sequence"/>
</dbReference>
<reference evidence="2 3" key="1">
    <citation type="submission" date="2024-09" db="EMBL/GenBank/DDBJ databases">
        <title>Rethinking Asexuality: The Enigmatic Case of Functional Sexual Genes in Lepraria (Stereocaulaceae).</title>
        <authorList>
            <person name="Doellman M."/>
            <person name="Sun Y."/>
            <person name="Barcenas-Pena A."/>
            <person name="Lumbsch H.T."/>
            <person name="Grewe F."/>
        </authorList>
    </citation>
    <scope>NUCLEOTIDE SEQUENCE [LARGE SCALE GENOMIC DNA]</scope>
    <source>
        <strain evidence="2 3">Mercado 3170</strain>
    </source>
</reference>
<feature type="transmembrane region" description="Helical" evidence="1">
    <location>
        <begin position="558"/>
        <end position="580"/>
    </location>
</feature>
<evidence type="ECO:0000313" key="2">
    <source>
        <dbReference type="EMBL" id="KAL2048276.1"/>
    </source>
</evidence>
<feature type="transmembrane region" description="Helical" evidence="1">
    <location>
        <begin position="244"/>
        <end position="262"/>
    </location>
</feature>
<evidence type="ECO:0000256" key="1">
    <source>
        <dbReference type="SAM" id="Phobius"/>
    </source>
</evidence>
<name>A0ABR4ATZ7_9LECA</name>
<evidence type="ECO:0000313" key="3">
    <source>
        <dbReference type="Proteomes" id="UP001590950"/>
    </source>
</evidence>
<keyword evidence="1" id="KW-0812">Transmembrane</keyword>
<feature type="transmembrane region" description="Helical" evidence="1">
    <location>
        <begin position="391"/>
        <end position="412"/>
    </location>
</feature>
<protein>
    <submittedName>
        <fullName evidence="2">Uncharacterized protein</fullName>
    </submittedName>
</protein>
<keyword evidence="1" id="KW-0472">Membrane</keyword>
<organism evidence="2 3">
    <name type="scientific">Stereocaulon virgatum</name>
    <dbReference type="NCBI Taxonomy" id="373712"/>
    <lineage>
        <taxon>Eukaryota</taxon>
        <taxon>Fungi</taxon>
        <taxon>Dikarya</taxon>
        <taxon>Ascomycota</taxon>
        <taxon>Pezizomycotina</taxon>
        <taxon>Lecanoromycetes</taxon>
        <taxon>OSLEUM clade</taxon>
        <taxon>Lecanoromycetidae</taxon>
        <taxon>Lecanorales</taxon>
        <taxon>Lecanorineae</taxon>
        <taxon>Stereocaulaceae</taxon>
        <taxon>Stereocaulon</taxon>
    </lineage>
</organism>
<keyword evidence="1" id="KW-1133">Transmembrane helix</keyword>
<accession>A0ABR4ATZ7</accession>
<gene>
    <name evidence="2" type="ORF">N7G274_000187</name>
</gene>
<proteinExistence type="predicted"/>